<dbReference type="STRING" id="486041.B0DPI6"/>
<proteinExistence type="predicted"/>
<dbReference type="AlphaFoldDB" id="B0DPI6"/>
<dbReference type="HOGENOM" id="CLU_1678210_0_0_1"/>
<feature type="compositionally biased region" description="Basic residues" evidence="1">
    <location>
        <begin position="1"/>
        <end position="10"/>
    </location>
</feature>
<keyword evidence="3" id="KW-1185">Reference proteome</keyword>
<organism evidence="3">
    <name type="scientific">Laccaria bicolor (strain S238N-H82 / ATCC MYA-4686)</name>
    <name type="common">Bicoloured deceiver</name>
    <name type="synonym">Laccaria laccata var. bicolor</name>
    <dbReference type="NCBI Taxonomy" id="486041"/>
    <lineage>
        <taxon>Eukaryota</taxon>
        <taxon>Fungi</taxon>
        <taxon>Dikarya</taxon>
        <taxon>Basidiomycota</taxon>
        <taxon>Agaricomycotina</taxon>
        <taxon>Agaricomycetes</taxon>
        <taxon>Agaricomycetidae</taxon>
        <taxon>Agaricales</taxon>
        <taxon>Agaricineae</taxon>
        <taxon>Hydnangiaceae</taxon>
        <taxon>Laccaria</taxon>
    </lineage>
</organism>
<dbReference type="GeneID" id="6081475"/>
<evidence type="ECO:0000313" key="2">
    <source>
        <dbReference type="EMBL" id="EDR03456.1"/>
    </source>
</evidence>
<dbReference type="KEGG" id="lbc:LACBIDRAFT_307166"/>
<dbReference type="InParanoid" id="B0DPI6"/>
<name>B0DPI6_LACBS</name>
<reference evidence="2 3" key="1">
    <citation type="journal article" date="2008" name="Nature">
        <title>The genome of Laccaria bicolor provides insights into mycorrhizal symbiosis.</title>
        <authorList>
            <person name="Martin F."/>
            <person name="Aerts A."/>
            <person name="Ahren D."/>
            <person name="Brun A."/>
            <person name="Danchin E.G.J."/>
            <person name="Duchaussoy F."/>
            <person name="Gibon J."/>
            <person name="Kohler A."/>
            <person name="Lindquist E."/>
            <person name="Pereda V."/>
            <person name="Salamov A."/>
            <person name="Shapiro H.J."/>
            <person name="Wuyts J."/>
            <person name="Blaudez D."/>
            <person name="Buee M."/>
            <person name="Brokstein P."/>
            <person name="Canbaeck B."/>
            <person name="Cohen D."/>
            <person name="Courty P.E."/>
            <person name="Coutinho P.M."/>
            <person name="Delaruelle C."/>
            <person name="Detter J.C."/>
            <person name="Deveau A."/>
            <person name="DiFazio S."/>
            <person name="Duplessis S."/>
            <person name="Fraissinet-Tachet L."/>
            <person name="Lucic E."/>
            <person name="Frey-Klett P."/>
            <person name="Fourrey C."/>
            <person name="Feussner I."/>
            <person name="Gay G."/>
            <person name="Grimwood J."/>
            <person name="Hoegger P.J."/>
            <person name="Jain P."/>
            <person name="Kilaru S."/>
            <person name="Labbe J."/>
            <person name="Lin Y.C."/>
            <person name="Legue V."/>
            <person name="Le Tacon F."/>
            <person name="Marmeisse R."/>
            <person name="Melayah D."/>
            <person name="Montanini B."/>
            <person name="Muratet M."/>
            <person name="Nehls U."/>
            <person name="Niculita-Hirzel H."/>
            <person name="Oudot-Le Secq M.P."/>
            <person name="Peter M."/>
            <person name="Quesneville H."/>
            <person name="Rajashekar B."/>
            <person name="Reich M."/>
            <person name="Rouhier N."/>
            <person name="Schmutz J."/>
            <person name="Yin T."/>
            <person name="Chalot M."/>
            <person name="Henrissat B."/>
            <person name="Kuees U."/>
            <person name="Lucas S."/>
            <person name="Van de Peer Y."/>
            <person name="Podila G.K."/>
            <person name="Polle A."/>
            <person name="Pukkila P.J."/>
            <person name="Richardson P.M."/>
            <person name="Rouze P."/>
            <person name="Sanders I.R."/>
            <person name="Stajich J.E."/>
            <person name="Tunlid A."/>
            <person name="Tuskan G."/>
            <person name="Grigoriev I.V."/>
        </authorList>
    </citation>
    <scope>NUCLEOTIDE SEQUENCE [LARGE SCALE GENOMIC DNA]</scope>
    <source>
        <strain evidence="3">S238N-H82 / ATCC MYA-4686</strain>
    </source>
</reference>
<dbReference type="Gene3D" id="3.30.2320.30">
    <property type="entry name" value="ATP synthase, E subunit, C-terminal"/>
    <property type="match status" value="1"/>
</dbReference>
<accession>B0DPI6</accession>
<evidence type="ECO:0000313" key="3">
    <source>
        <dbReference type="Proteomes" id="UP000001194"/>
    </source>
</evidence>
<sequence length="157" mass="17127">MVLRSPKKMSHTAPNPHSPTKSSSIDEKSTSRASSSPLNHNPNNRLKLICAVPRGRHPAATHGSERHRPCRKSDLAIAAQASEAVAKLFKELSGGDIAFEVDDSLGDGVGGVRFISGSKRITLDNTLDERRCHWKIGCHPRSERSSSVLMRIASFIH</sequence>
<dbReference type="InterPro" id="IPR038495">
    <property type="entry name" value="ATPase_E_C"/>
</dbReference>
<feature type="region of interest" description="Disordered" evidence="1">
    <location>
        <begin position="1"/>
        <end position="44"/>
    </location>
</feature>
<dbReference type="EMBL" id="DS547124">
    <property type="protein sequence ID" value="EDR03456.1"/>
    <property type="molecule type" value="Genomic_DNA"/>
</dbReference>
<feature type="compositionally biased region" description="Polar residues" evidence="1">
    <location>
        <begin position="31"/>
        <end position="44"/>
    </location>
</feature>
<dbReference type="OrthoDB" id="10263003at2759"/>
<gene>
    <name evidence="2" type="ORF">LACBIDRAFT_307166</name>
</gene>
<evidence type="ECO:0000256" key="1">
    <source>
        <dbReference type="SAM" id="MobiDB-lite"/>
    </source>
</evidence>
<dbReference type="RefSeq" id="XP_001885912.1">
    <property type="nucleotide sequence ID" value="XM_001885877.1"/>
</dbReference>
<feature type="compositionally biased region" description="Polar residues" evidence="1">
    <location>
        <begin position="12"/>
        <end position="23"/>
    </location>
</feature>
<dbReference type="Proteomes" id="UP000001194">
    <property type="component" value="Unassembled WGS sequence"/>
</dbReference>
<protein>
    <submittedName>
        <fullName evidence="2">Predicted protein</fullName>
    </submittedName>
</protein>